<gene>
    <name evidence="3" type="ORF">COO59_06070</name>
</gene>
<accession>A0A2K1QCC8</accession>
<comment type="similarity">
    <text evidence="1">Belongs to the RelE toxin family.</text>
</comment>
<dbReference type="InterPro" id="IPR051803">
    <property type="entry name" value="TA_system_RelE-like_toxin"/>
</dbReference>
<dbReference type="InterPro" id="IPR035093">
    <property type="entry name" value="RelE/ParE_toxin_dom_sf"/>
</dbReference>
<proteinExistence type="inferred from homology"/>
<comment type="caution">
    <text evidence="3">The sequence shown here is derived from an EMBL/GenBank/DDBJ whole genome shotgun (WGS) entry which is preliminary data.</text>
</comment>
<evidence type="ECO:0000256" key="2">
    <source>
        <dbReference type="ARBA" id="ARBA00022649"/>
    </source>
</evidence>
<dbReference type="Gene3D" id="3.30.2310.20">
    <property type="entry name" value="RelE-like"/>
    <property type="match status" value="1"/>
</dbReference>
<evidence type="ECO:0000313" key="4">
    <source>
        <dbReference type="Proteomes" id="UP000236345"/>
    </source>
</evidence>
<dbReference type="EMBL" id="NWUO01000003">
    <property type="protein sequence ID" value="PNS12680.1"/>
    <property type="molecule type" value="Genomic_DNA"/>
</dbReference>
<organism evidence="3 4">
    <name type="scientific">Mixta theicola</name>
    <dbReference type="NCBI Taxonomy" id="1458355"/>
    <lineage>
        <taxon>Bacteria</taxon>
        <taxon>Pseudomonadati</taxon>
        <taxon>Pseudomonadota</taxon>
        <taxon>Gammaproteobacteria</taxon>
        <taxon>Enterobacterales</taxon>
        <taxon>Erwiniaceae</taxon>
        <taxon>Mixta</taxon>
    </lineage>
</organism>
<keyword evidence="4" id="KW-1185">Reference proteome</keyword>
<sequence>MTTIVQWEAQARTDREAIFRYLYQEAGLAVASATDDKFVSMVNILKENPLAGTKAGRTEKQRKLVVPRFPFIIVYVAEETVVRILRVLHTSRKIAGRYSKS</sequence>
<dbReference type="AlphaFoldDB" id="A0A2K1QCC8"/>
<evidence type="ECO:0000256" key="1">
    <source>
        <dbReference type="ARBA" id="ARBA00006226"/>
    </source>
</evidence>
<name>A0A2K1QCC8_9GAMM</name>
<dbReference type="InterPro" id="IPR007712">
    <property type="entry name" value="RelE/ParE_toxin"/>
</dbReference>
<evidence type="ECO:0000313" key="3">
    <source>
        <dbReference type="EMBL" id="PNS12680.1"/>
    </source>
</evidence>
<dbReference type="Pfam" id="PF05016">
    <property type="entry name" value="ParE_toxin"/>
    <property type="match status" value="1"/>
</dbReference>
<dbReference type="OrthoDB" id="6444885at2"/>
<dbReference type="RefSeq" id="WP_103058916.1">
    <property type="nucleotide sequence ID" value="NZ_BSOF01000028.1"/>
</dbReference>
<reference evidence="4" key="1">
    <citation type="submission" date="2017-09" db="EMBL/GenBank/DDBJ databases">
        <authorList>
            <person name="Palmer M."/>
            <person name="Steenkamp E.T."/>
            <person name="Coetzee M.P."/>
            <person name="Avontuur J.R."/>
            <person name="Van Zyl E."/>
            <person name="Chan W.-Y."/>
            <person name="Blom J."/>
            <person name="Venter S.N."/>
        </authorList>
    </citation>
    <scope>NUCLEOTIDE SEQUENCE [LARGE SCALE GENOMIC DNA]</scope>
    <source>
        <strain evidence="4">QC88-366</strain>
    </source>
</reference>
<dbReference type="PANTHER" id="PTHR33755">
    <property type="entry name" value="TOXIN PARE1-RELATED"/>
    <property type="match status" value="1"/>
</dbReference>
<keyword evidence="2" id="KW-1277">Toxin-antitoxin system</keyword>
<protein>
    <submittedName>
        <fullName evidence="3">Plasmid stabilization protein</fullName>
    </submittedName>
</protein>
<dbReference type="Proteomes" id="UP000236345">
    <property type="component" value="Unassembled WGS sequence"/>
</dbReference>